<evidence type="ECO:0000256" key="3">
    <source>
        <dbReference type="ARBA" id="ARBA00022741"/>
    </source>
</evidence>
<protein>
    <recommendedName>
        <fullName evidence="5">ABC transporter domain-containing protein</fullName>
    </recommendedName>
</protein>
<dbReference type="GO" id="GO:0005524">
    <property type="term" value="F:ATP binding"/>
    <property type="evidence" value="ECO:0007669"/>
    <property type="project" value="UniProtKB-KW"/>
</dbReference>
<evidence type="ECO:0000256" key="2">
    <source>
        <dbReference type="ARBA" id="ARBA00022448"/>
    </source>
</evidence>
<evidence type="ECO:0000313" key="6">
    <source>
        <dbReference type="EMBL" id="SUZ79530.1"/>
    </source>
</evidence>
<dbReference type="PROSITE" id="PS00211">
    <property type="entry name" value="ABC_TRANSPORTER_1"/>
    <property type="match status" value="1"/>
</dbReference>
<gene>
    <name evidence="6" type="ORF">METZ01_LOCUS32384</name>
</gene>
<proteinExistence type="inferred from homology"/>
<dbReference type="InterPro" id="IPR027417">
    <property type="entry name" value="P-loop_NTPase"/>
</dbReference>
<dbReference type="InterPro" id="IPR017911">
    <property type="entry name" value="MacB-like_ATP-bd"/>
</dbReference>
<dbReference type="GO" id="GO:0098796">
    <property type="term" value="C:membrane protein complex"/>
    <property type="evidence" value="ECO:0007669"/>
    <property type="project" value="UniProtKB-ARBA"/>
</dbReference>
<evidence type="ECO:0000259" key="5">
    <source>
        <dbReference type="PROSITE" id="PS50893"/>
    </source>
</evidence>
<dbReference type="PANTHER" id="PTHR42798">
    <property type="entry name" value="LIPOPROTEIN-RELEASING SYSTEM ATP-BINDING PROTEIN LOLD"/>
    <property type="match status" value="1"/>
</dbReference>
<comment type="similarity">
    <text evidence="1">Belongs to the ABC transporter superfamily.</text>
</comment>
<dbReference type="InterPro" id="IPR003593">
    <property type="entry name" value="AAA+_ATPase"/>
</dbReference>
<dbReference type="SMART" id="SM00382">
    <property type="entry name" value="AAA"/>
    <property type="match status" value="1"/>
</dbReference>
<dbReference type="InterPro" id="IPR003439">
    <property type="entry name" value="ABC_transporter-like_ATP-bd"/>
</dbReference>
<evidence type="ECO:0000256" key="4">
    <source>
        <dbReference type="ARBA" id="ARBA00022840"/>
    </source>
</evidence>
<organism evidence="6">
    <name type="scientific">marine metagenome</name>
    <dbReference type="NCBI Taxonomy" id="408172"/>
    <lineage>
        <taxon>unclassified sequences</taxon>
        <taxon>metagenomes</taxon>
        <taxon>ecological metagenomes</taxon>
    </lineage>
</organism>
<dbReference type="PANTHER" id="PTHR42798:SF2">
    <property type="entry name" value="ABC TRANSPORTER ATP-BINDING PROTEIN MG467-RELATED"/>
    <property type="match status" value="1"/>
</dbReference>
<accession>A0A381QKJ3</accession>
<feature type="domain" description="ABC transporter" evidence="5">
    <location>
        <begin position="1"/>
        <end position="194"/>
    </location>
</feature>
<name>A0A381QKJ3_9ZZZZ</name>
<keyword evidence="2" id="KW-0813">Transport</keyword>
<dbReference type="GO" id="GO:0022857">
    <property type="term" value="F:transmembrane transporter activity"/>
    <property type="evidence" value="ECO:0007669"/>
    <property type="project" value="UniProtKB-ARBA"/>
</dbReference>
<reference evidence="6" key="1">
    <citation type="submission" date="2018-05" db="EMBL/GenBank/DDBJ databases">
        <authorList>
            <person name="Lanie J.A."/>
            <person name="Ng W.-L."/>
            <person name="Kazmierczak K.M."/>
            <person name="Andrzejewski T.M."/>
            <person name="Davidsen T.M."/>
            <person name="Wayne K.J."/>
            <person name="Tettelin H."/>
            <person name="Glass J.I."/>
            <person name="Rusch D."/>
            <person name="Podicherti R."/>
            <person name="Tsui H.-C.T."/>
            <person name="Winkler M.E."/>
        </authorList>
    </citation>
    <scope>NUCLEOTIDE SEQUENCE</scope>
</reference>
<dbReference type="GO" id="GO:0016887">
    <property type="term" value="F:ATP hydrolysis activity"/>
    <property type="evidence" value="ECO:0007669"/>
    <property type="project" value="InterPro"/>
</dbReference>
<keyword evidence="4" id="KW-0067">ATP-binding</keyword>
<dbReference type="FunFam" id="3.40.50.300:FF:000032">
    <property type="entry name" value="Export ABC transporter ATP-binding protein"/>
    <property type="match status" value="1"/>
</dbReference>
<dbReference type="InterPro" id="IPR017871">
    <property type="entry name" value="ABC_transporter-like_CS"/>
</dbReference>
<dbReference type="EMBL" id="UINC01001390">
    <property type="protein sequence ID" value="SUZ79530.1"/>
    <property type="molecule type" value="Genomic_DNA"/>
</dbReference>
<dbReference type="Gene3D" id="3.40.50.300">
    <property type="entry name" value="P-loop containing nucleotide triphosphate hydrolases"/>
    <property type="match status" value="1"/>
</dbReference>
<evidence type="ECO:0000256" key="1">
    <source>
        <dbReference type="ARBA" id="ARBA00005417"/>
    </source>
</evidence>
<keyword evidence="3" id="KW-0547">Nucleotide-binding</keyword>
<dbReference type="SUPFAM" id="SSF52540">
    <property type="entry name" value="P-loop containing nucleoside triphosphate hydrolases"/>
    <property type="match status" value="1"/>
</dbReference>
<dbReference type="PROSITE" id="PS50893">
    <property type="entry name" value="ABC_TRANSPORTER_2"/>
    <property type="match status" value="1"/>
</dbReference>
<dbReference type="Pfam" id="PF00005">
    <property type="entry name" value="ABC_tran"/>
    <property type="match status" value="1"/>
</dbReference>
<dbReference type="AlphaFoldDB" id="A0A381QKJ3"/>
<dbReference type="CDD" id="cd03255">
    <property type="entry name" value="ABC_MJ0796_LolCDE_FtsE"/>
    <property type="match status" value="1"/>
</dbReference>
<sequence length="196" mass="21831">MGQSGSGKSTLMNILGCLDRPTEGQYILGNLDVANLSDKSRSALRGRWFGFIFQNYNLLPRLSALEQVELPLLYNKVSNRRRRASEALDQLGLADRLHHRPNQMSGGQQQRVAIARSLVVNPQVILADEPTGALDTDTGNEIMGILSNLVEERRITVVVVTHEPHIADWTKRSILMRDGLILDDRPSIAPVARLEE</sequence>